<accession>A0A7W8D6F6</accession>
<keyword evidence="2" id="KW-1185">Reference proteome</keyword>
<dbReference type="AlphaFoldDB" id="A0A7W8D6F6"/>
<evidence type="ECO:0000313" key="2">
    <source>
        <dbReference type="Proteomes" id="UP000521199"/>
    </source>
</evidence>
<reference evidence="1 2" key="1">
    <citation type="submission" date="2020-08" db="EMBL/GenBank/DDBJ databases">
        <title>Genomic Encyclopedia of Type Strains, Phase IV (KMG-IV): sequencing the most valuable type-strain genomes for metagenomic binning, comparative biology and taxonomic classification.</title>
        <authorList>
            <person name="Goeker M."/>
        </authorList>
    </citation>
    <scope>NUCLEOTIDE SEQUENCE [LARGE SCALE GENOMIC DNA]</scope>
    <source>
        <strain evidence="1 2">DSM 24163</strain>
    </source>
</reference>
<proteinExistence type="predicted"/>
<gene>
    <name evidence="1" type="ORF">HNQ52_001189</name>
</gene>
<dbReference type="Gene3D" id="2.80.10.50">
    <property type="match status" value="2"/>
</dbReference>
<dbReference type="InterPro" id="IPR013431">
    <property type="entry name" value="Delta_60_rpt"/>
</dbReference>
<organism evidence="1 2">
    <name type="scientific">Chiayiivirga flava</name>
    <dbReference type="NCBI Taxonomy" id="659595"/>
    <lineage>
        <taxon>Bacteria</taxon>
        <taxon>Pseudomonadati</taxon>
        <taxon>Pseudomonadota</taxon>
        <taxon>Gammaproteobacteria</taxon>
        <taxon>Lysobacterales</taxon>
        <taxon>Lysobacteraceae</taxon>
        <taxon>Chiayiivirga</taxon>
    </lineage>
</organism>
<dbReference type="Proteomes" id="UP000521199">
    <property type="component" value="Unassembled WGS sequence"/>
</dbReference>
<dbReference type="SUPFAM" id="SSF101908">
    <property type="entry name" value="Putative isomerase YbhE"/>
    <property type="match status" value="1"/>
</dbReference>
<sequence length="603" mass="62252">MAAECRVGAEHRSGTFPQGICTDTAKRLAADAPQAAAAAYGSPYAPSRQFRRWPASPECRVVMPSHPRFAAACAIVVAGLLPGHADAAPAGHLDPSFGTGGKTTVALPASVVVATLPKPGFALRDAAGRLYLADNPNATSDSPVLQIVRLHHDGTLDASFGNGGLAVTPVPEAYGMFGYLSAAALQPDGRLLVGLSNPAMVVCRLLPSGVLDSTFGASQTPGCVDIGGGNLRALAVQADRRIVVAGTTWNHEARVVRLMPEGVLDAGFGDDGSVLVDGIVDSGFEDVALAANGDILAAGWVQASNRDFLVMRLAAANGQKVAEFADGGVARIAFDAGFADHDSAYAIDVSPDGGIVVAGNAQTALPGYERAAVVKLTDSGARDLSFGPSGQRVFDPCVDYAFGCSMSIRDVAVLQDERLVLAGRVSPGSQVAWDFLAMRILADGTLDPTFKNDITPGTSTVAFDQGLQYQSDGASTVLLEGDRVLLTGIASADDPDVPNDYRVDFALARLDHGKNQLFSVTPVVGAHGTLMPAVAQQVLHSNRAEFVVVPAPGYAVATIGKAPGECGGGMDGDVYVTAPVVAHCTARITFKLASPDVFDDGFE</sequence>
<protein>
    <submittedName>
        <fullName evidence="1">Putative delta-60 repeat protein</fullName>
    </submittedName>
</protein>
<dbReference type="EMBL" id="JACHHP010000002">
    <property type="protein sequence ID" value="MBB5207660.1"/>
    <property type="molecule type" value="Genomic_DNA"/>
</dbReference>
<dbReference type="Pfam" id="PF17164">
    <property type="entry name" value="DUF5122"/>
    <property type="match status" value="5"/>
</dbReference>
<dbReference type="RefSeq" id="WP_183960200.1">
    <property type="nucleotide sequence ID" value="NZ_JACHHP010000002.1"/>
</dbReference>
<name>A0A7W8D6F6_9GAMM</name>
<dbReference type="NCBIfam" id="TIGR02608">
    <property type="entry name" value="delta_60_rpt"/>
    <property type="match status" value="7"/>
</dbReference>
<comment type="caution">
    <text evidence="1">The sequence shown here is derived from an EMBL/GenBank/DDBJ whole genome shotgun (WGS) entry which is preliminary data.</text>
</comment>
<evidence type="ECO:0000313" key="1">
    <source>
        <dbReference type="EMBL" id="MBB5207660.1"/>
    </source>
</evidence>